<dbReference type="AlphaFoldDB" id="A0AAD7Z1W5"/>
<reference evidence="14" key="1">
    <citation type="submission" date="2023-03" db="EMBL/GenBank/DDBJ databases">
        <title>Chromosome-level genomes of two armyworms, Mythimna separata and Mythimna loreyi, provide insights into the biosynthesis and reception of sex pheromones.</title>
        <authorList>
            <person name="Zhao H."/>
        </authorList>
    </citation>
    <scope>NUCLEOTIDE SEQUENCE</scope>
    <source>
        <strain evidence="14">BeijingLab</strain>
        <tissue evidence="14">Pupa</tissue>
    </source>
</reference>
<keyword evidence="8 13" id="KW-0472">Membrane</keyword>
<accession>A0AAD7Z1W5</accession>
<gene>
    <name evidence="14" type="ORF">PYW07_000614</name>
</gene>
<dbReference type="Proteomes" id="UP001231518">
    <property type="component" value="Chromosome 1"/>
</dbReference>
<evidence type="ECO:0000256" key="9">
    <source>
        <dbReference type="ARBA" id="ARBA00023157"/>
    </source>
</evidence>
<dbReference type="GO" id="GO:0005737">
    <property type="term" value="C:cytoplasm"/>
    <property type="evidence" value="ECO:0007669"/>
    <property type="project" value="TreeGrafter"/>
</dbReference>
<evidence type="ECO:0000256" key="5">
    <source>
        <dbReference type="ARBA" id="ARBA00022692"/>
    </source>
</evidence>
<evidence type="ECO:0000256" key="7">
    <source>
        <dbReference type="ARBA" id="ARBA00022989"/>
    </source>
</evidence>
<evidence type="ECO:0000256" key="10">
    <source>
        <dbReference type="ARBA" id="ARBA00023170"/>
    </source>
</evidence>
<dbReference type="GO" id="GO:0005044">
    <property type="term" value="F:scavenger receptor activity"/>
    <property type="evidence" value="ECO:0007669"/>
    <property type="project" value="TreeGrafter"/>
</dbReference>
<name>A0AAD7Z1W5_MYTSE</name>
<dbReference type="Pfam" id="PF01130">
    <property type="entry name" value="CD36"/>
    <property type="match status" value="1"/>
</dbReference>
<evidence type="ECO:0000256" key="8">
    <source>
        <dbReference type="ARBA" id="ARBA00023136"/>
    </source>
</evidence>
<keyword evidence="6" id="KW-0552">Olfaction</keyword>
<evidence type="ECO:0000256" key="3">
    <source>
        <dbReference type="ARBA" id="ARBA00022475"/>
    </source>
</evidence>
<dbReference type="PRINTS" id="PR01609">
    <property type="entry name" value="CD36FAMILY"/>
</dbReference>
<comment type="caution">
    <text evidence="14">The sequence shown here is derived from an EMBL/GenBank/DDBJ whole genome shotgun (WGS) entry which is preliminary data.</text>
</comment>
<keyword evidence="4" id="KW-0716">Sensory transduction</keyword>
<dbReference type="GO" id="GO:0005886">
    <property type="term" value="C:plasma membrane"/>
    <property type="evidence" value="ECO:0007669"/>
    <property type="project" value="UniProtKB-SubCell"/>
</dbReference>
<keyword evidence="3" id="KW-1003">Cell membrane</keyword>
<evidence type="ECO:0000256" key="4">
    <source>
        <dbReference type="ARBA" id="ARBA00022606"/>
    </source>
</evidence>
<evidence type="ECO:0000313" key="14">
    <source>
        <dbReference type="EMBL" id="KAJ8737343.1"/>
    </source>
</evidence>
<keyword evidence="15" id="KW-1185">Reference proteome</keyword>
<evidence type="ECO:0000313" key="15">
    <source>
        <dbReference type="Proteomes" id="UP001231518"/>
    </source>
</evidence>
<dbReference type="GO" id="GO:0007608">
    <property type="term" value="P:sensory perception of smell"/>
    <property type="evidence" value="ECO:0007669"/>
    <property type="project" value="UniProtKB-KW"/>
</dbReference>
<evidence type="ECO:0000256" key="11">
    <source>
        <dbReference type="ARBA" id="ARBA00023180"/>
    </source>
</evidence>
<evidence type="ECO:0000256" key="6">
    <source>
        <dbReference type="ARBA" id="ARBA00022725"/>
    </source>
</evidence>
<proteinExistence type="inferred from homology"/>
<comment type="subcellular location">
    <subcellularLocation>
        <location evidence="1">Cell membrane</location>
    </subcellularLocation>
</comment>
<comment type="similarity">
    <text evidence="2">Belongs to the CD36 family.</text>
</comment>
<dbReference type="PANTHER" id="PTHR11923">
    <property type="entry name" value="SCAVENGER RECEPTOR CLASS B TYPE-1 SR-B1"/>
    <property type="match status" value="1"/>
</dbReference>
<keyword evidence="5 13" id="KW-0812">Transmembrane</keyword>
<feature type="transmembrane region" description="Helical" evidence="13">
    <location>
        <begin position="7"/>
        <end position="29"/>
    </location>
</feature>
<keyword evidence="10" id="KW-0675">Receptor</keyword>
<evidence type="ECO:0000256" key="2">
    <source>
        <dbReference type="ARBA" id="ARBA00010532"/>
    </source>
</evidence>
<dbReference type="EMBL" id="JARGEI010000001">
    <property type="protein sequence ID" value="KAJ8737343.1"/>
    <property type="molecule type" value="Genomic_DNA"/>
</dbReference>
<evidence type="ECO:0000256" key="12">
    <source>
        <dbReference type="ARBA" id="ARBA00040645"/>
    </source>
</evidence>
<keyword evidence="7 13" id="KW-1133">Transmembrane helix</keyword>
<evidence type="ECO:0000256" key="13">
    <source>
        <dbReference type="SAM" id="Phobius"/>
    </source>
</evidence>
<dbReference type="InterPro" id="IPR002159">
    <property type="entry name" value="CD36_fam"/>
</dbReference>
<organism evidence="14 15">
    <name type="scientific">Mythimna separata</name>
    <name type="common">Oriental armyworm</name>
    <name type="synonym">Pseudaletia separata</name>
    <dbReference type="NCBI Taxonomy" id="271217"/>
    <lineage>
        <taxon>Eukaryota</taxon>
        <taxon>Metazoa</taxon>
        <taxon>Ecdysozoa</taxon>
        <taxon>Arthropoda</taxon>
        <taxon>Hexapoda</taxon>
        <taxon>Insecta</taxon>
        <taxon>Pterygota</taxon>
        <taxon>Neoptera</taxon>
        <taxon>Endopterygota</taxon>
        <taxon>Lepidoptera</taxon>
        <taxon>Glossata</taxon>
        <taxon>Ditrysia</taxon>
        <taxon>Noctuoidea</taxon>
        <taxon>Noctuidae</taxon>
        <taxon>Noctuinae</taxon>
        <taxon>Hadenini</taxon>
        <taxon>Mythimna</taxon>
    </lineage>
</organism>
<evidence type="ECO:0000256" key="1">
    <source>
        <dbReference type="ARBA" id="ARBA00004236"/>
    </source>
</evidence>
<keyword evidence="11" id="KW-0325">Glycoprotein</keyword>
<keyword evidence="9" id="KW-1015">Disulfide bond</keyword>
<sequence>MCGIVGSVITVAVGAVLVLGTSLIGYVWVPKIVKDVIVSEVVLVDNTVQMDRFEVIPFAMNFTVRIFGISNPDVVMRGGVPVMDEVGPYVYRLYQTREVLEVTDHTIKYRRHEHFKFDPVLSYPNKEEDLITIINVPYHAIIQVAERLYPRLMSLLNLAMSDVFGKYNEPIITISAKELLFSGISLCLPSSSIVAGVACEIIRGIAADARNIEIMPDGSLLFSVLDYKEQLPSEEYEVMRGTDDPANVGRILSYGESRYFSQWPNPPQGGMSVCNHINGTDSGIFAPFVDTTKSLYAINTDICRSVELRYELDTEYEGIPTKRFAANEWLLDNNEQCFCLNYTTGLNRDDGCLLEGAMELYTCVGSMEAGYSGAA</sequence>
<dbReference type="PANTHER" id="PTHR11923:SF109">
    <property type="entry name" value="SENSORY NEURON MEMBRANE PROTEIN 2"/>
    <property type="match status" value="1"/>
</dbReference>
<protein>
    <recommendedName>
        <fullName evidence="12">Sensory neuron membrane protein 2</fullName>
    </recommendedName>
</protein>